<accession>A0ABR0A5W4</accession>
<keyword evidence="6" id="KW-0654">Proteoglycan</keyword>
<keyword evidence="8" id="KW-0325">Glycoprotein</keyword>
<dbReference type="Proteomes" id="UP001234178">
    <property type="component" value="Unassembled WGS sequence"/>
</dbReference>
<gene>
    <name evidence="11" type="ORF">OUZ56_002362</name>
</gene>
<evidence type="ECO:0000256" key="9">
    <source>
        <dbReference type="ARBA" id="ARBA00023207"/>
    </source>
</evidence>
<comment type="subcellular location">
    <subcellularLocation>
        <location evidence="1">Cell membrane</location>
        <topology evidence="1">Lipid-anchor</topology>
        <topology evidence="1">GPI-anchor</topology>
    </subcellularLocation>
</comment>
<evidence type="ECO:0000313" key="12">
    <source>
        <dbReference type="Proteomes" id="UP001234178"/>
    </source>
</evidence>
<evidence type="ECO:0000256" key="3">
    <source>
        <dbReference type="ARBA" id="ARBA00022475"/>
    </source>
</evidence>
<comment type="similarity">
    <text evidence="2">Belongs to the glypican family.</text>
</comment>
<keyword evidence="12" id="KW-1185">Reference proteome</keyword>
<evidence type="ECO:0000256" key="10">
    <source>
        <dbReference type="ARBA" id="ARBA00023288"/>
    </source>
</evidence>
<protein>
    <recommendedName>
        <fullName evidence="13">Secreted protein</fullName>
    </recommendedName>
</protein>
<evidence type="ECO:0000256" key="5">
    <source>
        <dbReference type="ARBA" id="ARBA00022729"/>
    </source>
</evidence>
<evidence type="ECO:0000256" key="6">
    <source>
        <dbReference type="ARBA" id="ARBA00022974"/>
    </source>
</evidence>
<evidence type="ECO:0000256" key="7">
    <source>
        <dbReference type="ARBA" id="ARBA00023136"/>
    </source>
</evidence>
<comment type="caution">
    <text evidence="11">The sequence shown here is derived from an EMBL/GenBank/DDBJ whole genome shotgun (WGS) entry which is preliminary data.</text>
</comment>
<evidence type="ECO:0000256" key="4">
    <source>
        <dbReference type="ARBA" id="ARBA00022622"/>
    </source>
</evidence>
<evidence type="ECO:0008006" key="13">
    <source>
        <dbReference type="Google" id="ProtNLM"/>
    </source>
</evidence>
<keyword evidence="7" id="KW-0472">Membrane</keyword>
<reference evidence="11 12" key="1">
    <citation type="journal article" date="2023" name="Nucleic Acids Res.">
        <title>The hologenome of Daphnia magna reveals possible DNA methylation and microbiome-mediated evolution of the host genome.</title>
        <authorList>
            <person name="Chaturvedi A."/>
            <person name="Li X."/>
            <person name="Dhandapani V."/>
            <person name="Marshall H."/>
            <person name="Kissane S."/>
            <person name="Cuenca-Cambronero M."/>
            <person name="Asole G."/>
            <person name="Calvet F."/>
            <person name="Ruiz-Romero M."/>
            <person name="Marangio P."/>
            <person name="Guigo R."/>
            <person name="Rago D."/>
            <person name="Mirbahai L."/>
            <person name="Eastwood N."/>
            <person name="Colbourne J.K."/>
            <person name="Zhou J."/>
            <person name="Mallon E."/>
            <person name="Orsini L."/>
        </authorList>
    </citation>
    <scope>NUCLEOTIDE SEQUENCE [LARGE SCALE GENOMIC DNA]</scope>
    <source>
        <strain evidence="11">LRV0_1</strain>
    </source>
</reference>
<evidence type="ECO:0000256" key="8">
    <source>
        <dbReference type="ARBA" id="ARBA00023180"/>
    </source>
</evidence>
<evidence type="ECO:0000313" key="11">
    <source>
        <dbReference type="EMBL" id="KAK4020378.1"/>
    </source>
</evidence>
<evidence type="ECO:0000256" key="1">
    <source>
        <dbReference type="ARBA" id="ARBA00004609"/>
    </source>
</evidence>
<keyword evidence="4" id="KW-0336">GPI-anchor</keyword>
<dbReference type="InterPro" id="IPR001863">
    <property type="entry name" value="Glypican"/>
</dbReference>
<dbReference type="EMBL" id="JAOYFB010000036">
    <property type="protein sequence ID" value="KAK4020378.1"/>
    <property type="molecule type" value="Genomic_DNA"/>
</dbReference>
<keyword evidence="10" id="KW-0449">Lipoprotein</keyword>
<dbReference type="Pfam" id="PF01153">
    <property type="entry name" value="Glypican"/>
    <property type="match status" value="1"/>
</dbReference>
<evidence type="ECO:0000256" key="2">
    <source>
        <dbReference type="ARBA" id="ARBA00010260"/>
    </source>
</evidence>
<sequence>MARGPFIFLLSPFSVPLMDGTAGPHLTAAASYHAAPYDKSITVLCFLGYKKGASVYRTKANDSKRRKRIESPVRRVFFFHDCLVFTTSHANADGSHQLRFCGSRSSGAGSSSQPTCCTEAMENRLNDASRQQYELVVRDASSSLSSTFTARAKKFDVESQMEASFAL</sequence>
<organism evidence="11 12">
    <name type="scientific">Daphnia magna</name>
    <dbReference type="NCBI Taxonomy" id="35525"/>
    <lineage>
        <taxon>Eukaryota</taxon>
        <taxon>Metazoa</taxon>
        <taxon>Ecdysozoa</taxon>
        <taxon>Arthropoda</taxon>
        <taxon>Crustacea</taxon>
        <taxon>Branchiopoda</taxon>
        <taxon>Diplostraca</taxon>
        <taxon>Cladocera</taxon>
        <taxon>Anomopoda</taxon>
        <taxon>Daphniidae</taxon>
        <taxon>Daphnia</taxon>
    </lineage>
</organism>
<keyword evidence="3" id="KW-1003">Cell membrane</keyword>
<keyword evidence="5" id="KW-0732">Signal</keyword>
<name>A0ABR0A5W4_9CRUS</name>
<proteinExistence type="inferred from homology"/>
<keyword evidence="9" id="KW-0357">Heparan sulfate</keyword>